<feature type="signal peptide" evidence="18">
    <location>
        <begin position="1"/>
        <end position="25"/>
    </location>
</feature>
<reference evidence="19" key="1">
    <citation type="submission" date="2022-03" db="EMBL/GenBank/DDBJ databases">
        <authorList>
            <person name="Tunstrom K."/>
        </authorList>
    </citation>
    <scope>NUCLEOTIDE SEQUENCE</scope>
</reference>
<dbReference type="PRINTS" id="PR00385">
    <property type="entry name" value="P450"/>
</dbReference>
<keyword evidence="18" id="KW-0732">Signal</keyword>
<evidence type="ECO:0000256" key="9">
    <source>
        <dbReference type="ARBA" id="ARBA00022824"/>
    </source>
</evidence>
<evidence type="ECO:0000256" key="1">
    <source>
        <dbReference type="ARBA" id="ARBA00001971"/>
    </source>
</evidence>
<keyword evidence="11 17" id="KW-0560">Oxidoreductase</keyword>
<dbReference type="InterPro" id="IPR050476">
    <property type="entry name" value="Insect_CytP450_Detox"/>
</dbReference>
<dbReference type="Proteomes" id="UP001153954">
    <property type="component" value="Unassembled WGS sequence"/>
</dbReference>
<dbReference type="AlphaFoldDB" id="A0AAU9V200"/>
<dbReference type="EC" id="1.14.14.1" evidence="6"/>
<evidence type="ECO:0000256" key="10">
    <source>
        <dbReference type="ARBA" id="ARBA00022848"/>
    </source>
</evidence>
<dbReference type="PRINTS" id="PR00465">
    <property type="entry name" value="EP450IV"/>
</dbReference>
<dbReference type="InterPro" id="IPR036396">
    <property type="entry name" value="Cyt_P450_sf"/>
</dbReference>
<evidence type="ECO:0000256" key="3">
    <source>
        <dbReference type="ARBA" id="ARBA00004174"/>
    </source>
</evidence>
<proteinExistence type="inferred from homology"/>
<comment type="catalytic activity">
    <reaction evidence="15">
        <text>an organic molecule + reduced [NADPH--hemoprotein reductase] + O2 = an alcohol + oxidized [NADPH--hemoprotein reductase] + H2O + H(+)</text>
        <dbReference type="Rhea" id="RHEA:17149"/>
        <dbReference type="Rhea" id="RHEA-COMP:11964"/>
        <dbReference type="Rhea" id="RHEA-COMP:11965"/>
        <dbReference type="ChEBI" id="CHEBI:15377"/>
        <dbReference type="ChEBI" id="CHEBI:15378"/>
        <dbReference type="ChEBI" id="CHEBI:15379"/>
        <dbReference type="ChEBI" id="CHEBI:30879"/>
        <dbReference type="ChEBI" id="CHEBI:57618"/>
        <dbReference type="ChEBI" id="CHEBI:58210"/>
        <dbReference type="ChEBI" id="CHEBI:142491"/>
        <dbReference type="EC" id="1.14.14.1"/>
    </reaction>
</comment>
<evidence type="ECO:0000256" key="11">
    <source>
        <dbReference type="ARBA" id="ARBA00023002"/>
    </source>
</evidence>
<dbReference type="EMBL" id="CAKOGL010000029">
    <property type="protein sequence ID" value="CAH2105995.1"/>
    <property type="molecule type" value="Genomic_DNA"/>
</dbReference>
<feature type="binding site" description="axial binding residue" evidence="16">
    <location>
        <position position="176"/>
    </location>
    <ligand>
        <name>heme</name>
        <dbReference type="ChEBI" id="CHEBI:30413"/>
    </ligand>
    <ligandPart>
        <name>Fe</name>
        <dbReference type="ChEBI" id="CHEBI:18248"/>
    </ligandPart>
</feature>
<evidence type="ECO:0000313" key="20">
    <source>
        <dbReference type="Proteomes" id="UP001153954"/>
    </source>
</evidence>
<keyword evidence="9" id="KW-0256">Endoplasmic reticulum</keyword>
<dbReference type="GO" id="GO:0020037">
    <property type="term" value="F:heme binding"/>
    <property type="evidence" value="ECO:0007669"/>
    <property type="project" value="InterPro"/>
</dbReference>
<evidence type="ECO:0000313" key="19">
    <source>
        <dbReference type="EMBL" id="CAH2105995.1"/>
    </source>
</evidence>
<feature type="chain" id="PRO_5043829812" description="unspecific monooxygenase" evidence="18">
    <location>
        <begin position="26"/>
        <end position="234"/>
    </location>
</feature>
<sequence>MAAKAPRKAWSTISMWSILEFVSQAVTFYLNGFENVTATLSFALHELALQPEIQERLVREIKQHHNRNGGRLNVRSIQTMKYMDMVVSETLRLWPPETVLERVCVKPFNLGKPNSTSSNDYVVQKGERVLIPVWSIHRDPIYFPNPEKFNPERFSEQNKGNLNMCYMPFGSGPRNCIGSKFALCVLKVLLYYFLLFIEVYPSKKTCIPPKLSKRYPRLRLKDSHWLMFTARSQV</sequence>
<dbReference type="GO" id="GO:0005506">
    <property type="term" value="F:iron ion binding"/>
    <property type="evidence" value="ECO:0007669"/>
    <property type="project" value="InterPro"/>
</dbReference>
<keyword evidence="20" id="KW-1185">Reference proteome</keyword>
<dbReference type="PROSITE" id="PS00086">
    <property type="entry name" value="CYTOCHROME_P450"/>
    <property type="match status" value="1"/>
</dbReference>
<dbReference type="InterPro" id="IPR017972">
    <property type="entry name" value="Cyt_P450_CS"/>
</dbReference>
<dbReference type="GO" id="GO:0005789">
    <property type="term" value="C:endoplasmic reticulum membrane"/>
    <property type="evidence" value="ECO:0007669"/>
    <property type="project" value="UniProtKB-SubCell"/>
</dbReference>
<evidence type="ECO:0000256" key="5">
    <source>
        <dbReference type="ARBA" id="ARBA00010617"/>
    </source>
</evidence>
<protein>
    <recommendedName>
        <fullName evidence="6">unspecific monooxygenase</fullName>
        <ecNumber evidence="6">1.14.14.1</ecNumber>
    </recommendedName>
</protein>
<dbReference type="InterPro" id="IPR001128">
    <property type="entry name" value="Cyt_P450"/>
</dbReference>
<name>A0AAU9V200_EUPED</name>
<evidence type="ECO:0000256" key="12">
    <source>
        <dbReference type="ARBA" id="ARBA00023004"/>
    </source>
</evidence>
<keyword evidence="12 16" id="KW-0408">Iron</keyword>
<evidence type="ECO:0000256" key="4">
    <source>
        <dbReference type="ARBA" id="ARBA00004406"/>
    </source>
</evidence>
<keyword evidence="10" id="KW-0492">Microsome</keyword>
<evidence type="ECO:0000256" key="8">
    <source>
        <dbReference type="ARBA" id="ARBA00022723"/>
    </source>
</evidence>
<evidence type="ECO:0000256" key="17">
    <source>
        <dbReference type="RuleBase" id="RU000461"/>
    </source>
</evidence>
<keyword evidence="7 16" id="KW-0349">Heme</keyword>
<evidence type="ECO:0000256" key="16">
    <source>
        <dbReference type="PIRSR" id="PIRSR602403-1"/>
    </source>
</evidence>
<organism evidence="19 20">
    <name type="scientific">Euphydryas editha</name>
    <name type="common">Edith's checkerspot</name>
    <dbReference type="NCBI Taxonomy" id="104508"/>
    <lineage>
        <taxon>Eukaryota</taxon>
        <taxon>Metazoa</taxon>
        <taxon>Ecdysozoa</taxon>
        <taxon>Arthropoda</taxon>
        <taxon>Hexapoda</taxon>
        <taxon>Insecta</taxon>
        <taxon>Pterygota</taxon>
        <taxon>Neoptera</taxon>
        <taxon>Endopterygota</taxon>
        <taxon>Lepidoptera</taxon>
        <taxon>Glossata</taxon>
        <taxon>Ditrysia</taxon>
        <taxon>Papilionoidea</taxon>
        <taxon>Nymphalidae</taxon>
        <taxon>Nymphalinae</taxon>
        <taxon>Euphydryas</taxon>
    </lineage>
</organism>
<comment type="subcellular location">
    <subcellularLocation>
        <location evidence="4">Endoplasmic reticulum membrane</location>
        <topology evidence="4">Peripheral membrane protein</topology>
    </subcellularLocation>
    <subcellularLocation>
        <location evidence="3">Microsome membrane</location>
        <topology evidence="3">Peripheral membrane protein</topology>
    </subcellularLocation>
</comment>
<evidence type="ECO:0000256" key="7">
    <source>
        <dbReference type="ARBA" id="ARBA00022617"/>
    </source>
</evidence>
<comment type="function">
    <text evidence="2">May be involved in the metabolism of insect hormones and in the breakdown of synthetic insecticides.</text>
</comment>
<accession>A0AAU9V200</accession>
<dbReference type="PANTHER" id="PTHR24292">
    <property type="entry name" value="CYTOCHROME P450"/>
    <property type="match status" value="1"/>
</dbReference>
<comment type="cofactor">
    <cofactor evidence="1 16">
        <name>heme</name>
        <dbReference type="ChEBI" id="CHEBI:30413"/>
    </cofactor>
</comment>
<keyword evidence="13 17" id="KW-0503">Monooxygenase</keyword>
<dbReference type="SUPFAM" id="SSF48264">
    <property type="entry name" value="Cytochrome P450"/>
    <property type="match status" value="1"/>
</dbReference>
<gene>
    <name evidence="19" type="ORF">EEDITHA_LOCUS20186</name>
</gene>
<keyword evidence="14" id="KW-0472">Membrane</keyword>
<evidence type="ECO:0000256" key="14">
    <source>
        <dbReference type="ARBA" id="ARBA00023136"/>
    </source>
</evidence>
<evidence type="ECO:0000256" key="6">
    <source>
        <dbReference type="ARBA" id="ARBA00012109"/>
    </source>
</evidence>
<evidence type="ECO:0000256" key="13">
    <source>
        <dbReference type="ARBA" id="ARBA00023033"/>
    </source>
</evidence>
<comment type="caution">
    <text evidence="19">The sequence shown here is derived from an EMBL/GenBank/DDBJ whole genome shotgun (WGS) entry which is preliminary data.</text>
</comment>
<dbReference type="InterPro" id="IPR002403">
    <property type="entry name" value="Cyt_P450_E_grp-IV"/>
</dbReference>
<comment type="similarity">
    <text evidence="5 17">Belongs to the cytochrome P450 family.</text>
</comment>
<evidence type="ECO:0000256" key="15">
    <source>
        <dbReference type="ARBA" id="ARBA00047827"/>
    </source>
</evidence>
<evidence type="ECO:0000256" key="2">
    <source>
        <dbReference type="ARBA" id="ARBA00003690"/>
    </source>
</evidence>
<dbReference type="Gene3D" id="1.10.630.10">
    <property type="entry name" value="Cytochrome P450"/>
    <property type="match status" value="1"/>
</dbReference>
<dbReference type="GO" id="GO:0016712">
    <property type="term" value="F:oxidoreductase activity, acting on paired donors, with incorporation or reduction of molecular oxygen, reduced flavin or flavoprotein as one donor, and incorporation of one atom of oxygen"/>
    <property type="evidence" value="ECO:0007669"/>
    <property type="project" value="UniProtKB-EC"/>
</dbReference>
<keyword evidence="8 16" id="KW-0479">Metal-binding</keyword>
<dbReference type="Pfam" id="PF00067">
    <property type="entry name" value="p450"/>
    <property type="match status" value="1"/>
</dbReference>
<evidence type="ECO:0000256" key="18">
    <source>
        <dbReference type="SAM" id="SignalP"/>
    </source>
</evidence>
<dbReference type="PANTHER" id="PTHR24292:SF54">
    <property type="entry name" value="CYP9F3-RELATED"/>
    <property type="match status" value="1"/>
</dbReference>